<dbReference type="AlphaFoldDB" id="A0AAD0AMG6"/>
<keyword evidence="2" id="KW-1185">Reference proteome</keyword>
<reference evidence="1 2" key="1">
    <citation type="submission" date="2017-11" db="EMBL/GenBank/DDBJ databases">
        <title>Genome sequencing of Fusobacterium periodonticum KCOM 1263.</title>
        <authorList>
            <person name="Kook J.-K."/>
            <person name="Park S.-N."/>
            <person name="Lim Y.K."/>
        </authorList>
    </citation>
    <scope>NUCLEOTIDE SEQUENCE [LARGE SCALE GENOMIC DNA]</scope>
    <source>
        <strain evidence="1 2">KCOM 1263</strain>
    </source>
</reference>
<proteinExistence type="predicted"/>
<sequence>MANYVLTLALKTELWQEHILEKRLNIARMIYNSCLSEILKRHRKMINSSEYKEVSNLDKKEQSKRYKELDKKYSISKFELNKYVKPMTQKFNMKSLLIKVIILLERKN</sequence>
<dbReference type="EMBL" id="CP024700">
    <property type="protein sequence ID" value="ATV62264.1"/>
    <property type="molecule type" value="Genomic_DNA"/>
</dbReference>
<evidence type="ECO:0000313" key="1">
    <source>
        <dbReference type="EMBL" id="ATV62264.1"/>
    </source>
</evidence>
<accession>A0AAD0AMG6</accession>
<gene>
    <name evidence="1" type="ORF">CTM74_10745</name>
</gene>
<dbReference type="Proteomes" id="UP000228552">
    <property type="component" value="Chromosome"/>
</dbReference>
<name>A0AAD0AMG6_9FUSO</name>
<organism evidence="1 2">
    <name type="scientific">Fusobacterium pseudoperiodonticum</name>
    <dbReference type="NCBI Taxonomy" id="2663009"/>
    <lineage>
        <taxon>Bacteria</taxon>
        <taxon>Fusobacteriati</taxon>
        <taxon>Fusobacteriota</taxon>
        <taxon>Fusobacteriia</taxon>
        <taxon>Fusobacteriales</taxon>
        <taxon>Fusobacteriaceae</taxon>
        <taxon>Fusobacterium</taxon>
    </lineage>
</organism>
<protein>
    <submittedName>
        <fullName evidence="1">Transposase</fullName>
    </submittedName>
</protein>
<evidence type="ECO:0000313" key="2">
    <source>
        <dbReference type="Proteomes" id="UP000228552"/>
    </source>
</evidence>